<dbReference type="NCBIfam" id="TIGR00589">
    <property type="entry name" value="ogt"/>
    <property type="match status" value="1"/>
</dbReference>
<protein>
    <recommendedName>
        <fullName evidence="9">Methylated-DNA--protein-cysteine methyltransferase</fullName>
        <ecNumber evidence="9">2.1.1.63</ecNumber>
    </recommendedName>
    <alternativeName>
        <fullName evidence="9">6-O-methylguanine-DNA methyltransferase</fullName>
        <shortName evidence="9">MGMT</shortName>
    </alternativeName>
    <alternativeName>
        <fullName evidence="9">O-6-methylguanine-DNA-alkyltransferase</fullName>
    </alternativeName>
</protein>
<evidence type="ECO:0000256" key="7">
    <source>
        <dbReference type="ARBA" id="ARBA00023204"/>
    </source>
</evidence>
<dbReference type="EC" id="2.1.1.63" evidence="9"/>
<dbReference type="CDD" id="cd06445">
    <property type="entry name" value="ATase"/>
    <property type="match status" value="1"/>
</dbReference>
<evidence type="ECO:0000256" key="3">
    <source>
        <dbReference type="ARBA" id="ARBA00022490"/>
    </source>
</evidence>
<evidence type="ECO:0000256" key="4">
    <source>
        <dbReference type="ARBA" id="ARBA00022603"/>
    </source>
</evidence>
<dbReference type="FunFam" id="1.10.10.10:FF:000214">
    <property type="entry name" value="Methylated-DNA--protein-cysteine methyltransferase"/>
    <property type="match status" value="1"/>
</dbReference>
<evidence type="ECO:0000256" key="5">
    <source>
        <dbReference type="ARBA" id="ARBA00022679"/>
    </source>
</evidence>
<evidence type="ECO:0000256" key="9">
    <source>
        <dbReference type="HAMAP-Rule" id="MF_00772"/>
    </source>
</evidence>
<gene>
    <name evidence="12" type="ORF">K8V56_18300</name>
</gene>
<evidence type="ECO:0000313" key="13">
    <source>
        <dbReference type="Proteomes" id="UP000698173"/>
    </source>
</evidence>
<accession>A0A921G4X7</accession>
<dbReference type="GO" id="GO:0003908">
    <property type="term" value="F:methylated-DNA-[protein]-cysteine S-methyltransferase activity"/>
    <property type="evidence" value="ECO:0007669"/>
    <property type="project" value="UniProtKB-UniRule"/>
</dbReference>
<dbReference type="Gene3D" id="3.30.160.70">
    <property type="entry name" value="Methylated DNA-protein cysteine methyltransferase domain"/>
    <property type="match status" value="1"/>
</dbReference>
<dbReference type="InterPro" id="IPR001497">
    <property type="entry name" value="MethylDNA_cys_MeTrfase_AS"/>
</dbReference>
<dbReference type="GO" id="GO:0006307">
    <property type="term" value="P:DNA alkylation repair"/>
    <property type="evidence" value="ECO:0007669"/>
    <property type="project" value="UniProtKB-UniRule"/>
</dbReference>
<keyword evidence="7 9" id="KW-0234">DNA repair</keyword>
<dbReference type="PROSITE" id="PS00374">
    <property type="entry name" value="MGMT"/>
    <property type="match status" value="1"/>
</dbReference>
<comment type="subcellular location">
    <subcellularLocation>
        <location evidence="9">Cytoplasm</location>
    </subcellularLocation>
</comment>
<dbReference type="InterPro" id="IPR023546">
    <property type="entry name" value="MGMT"/>
</dbReference>
<dbReference type="InterPro" id="IPR014048">
    <property type="entry name" value="MethylDNA_cys_MeTrfase_DNA-bd"/>
</dbReference>
<name>A0A921G4X7_SPOPS</name>
<organism evidence="12 13">
    <name type="scientific">Sporosarcina psychrophila</name>
    <name type="common">Bacillus psychrophilus</name>
    <dbReference type="NCBI Taxonomy" id="1476"/>
    <lineage>
        <taxon>Bacteria</taxon>
        <taxon>Bacillati</taxon>
        <taxon>Bacillota</taxon>
        <taxon>Bacilli</taxon>
        <taxon>Bacillales</taxon>
        <taxon>Caryophanaceae</taxon>
        <taxon>Sporosarcina</taxon>
    </lineage>
</organism>
<comment type="similarity">
    <text evidence="2 9">Belongs to the MGMT family.</text>
</comment>
<evidence type="ECO:0000256" key="1">
    <source>
        <dbReference type="ARBA" id="ARBA00001286"/>
    </source>
</evidence>
<evidence type="ECO:0000256" key="2">
    <source>
        <dbReference type="ARBA" id="ARBA00008711"/>
    </source>
</evidence>
<dbReference type="SUPFAM" id="SSF46767">
    <property type="entry name" value="Methylated DNA-protein cysteine methyltransferase, C-terminal domain"/>
    <property type="match status" value="1"/>
</dbReference>
<proteinExistence type="inferred from homology"/>
<dbReference type="PANTHER" id="PTHR10815">
    <property type="entry name" value="METHYLATED-DNA--PROTEIN-CYSTEINE METHYLTRANSFERASE"/>
    <property type="match status" value="1"/>
</dbReference>
<comment type="catalytic activity">
    <reaction evidence="1 9">
        <text>a 4-O-methyl-thymidine in DNA + L-cysteinyl-[protein] = a thymidine in DNA + S-methyl-L-cysteinyl-[protein]</text>
        <dbReference type="Rhea" id="RHEA:53428"/>
        <dbReference type="Rhea" id="RHEA-COMP:10131"/>
        <dbReference type="Rhea" id="RHEA-COMP:10132"/>
        <dbReference type="Rhea" id="RHEA-COMP:13555"/>
        <dbReference type="Rhea" id="RHEA-COMP:13556"/>
        <dbReference type="ChEBI" id="CHEBI:29950"/>
        <dbReference type="ChEBI" id="CHEBI:82612"/>
        <dbReference type="ChEBI" id="CHEBI:137386"/>
        <dbReference type="ChEBI" id="CHEBI:137387"/>
        <dbReference type="EC" id="2.1.1.63"/>
    </reaction>
</comment>
<reference evidence="12" key="1">
    <citation type="journal article" date="2021" name="PeerJ">
        <title>Extensive microbial diversity within the chicken gut microbiome revealed by metagenomics and culture.</title>
        <authorList>
            <person name="Gilroy R."/>
            <person name="Ravi A."/>
            <person name="Getino M."/>
            <person name="Pursley I."/>
            <person name="Horton D.L."/>
            <person name="Alikhan N.F."/>
            <person name="Baker D."/>
            <person name="Gharbi K."/>
            <person name="Hall N."/>
            <person name="Watson M."/>
            <person name="Adriaenssens E.M."/>
            <person name="Foster-Nyarko E."/>
            <person name="Jarju S."/>
            <person name="Secka A."/>
            <person name="Antonio M."/>
            <person name="Oren A."/>
            <person name="Chaudhuri R.R."/>
            <person name="La Ragione R."/>
            <person name="Hildebrand F."/>
            <person name="Pallen M.J."/>
        </authorList>
    </citation>
    <scope>NUCLEOTIDE SEQUENCE</scope>
    <source>
        <strain evidence="12">CHK171-7178</strain>
    </source>
</reference>
<keyword evidence="4 9" id="KW-0489">Methyltransferase</keyword>
<dbReference type="Pfam" id="PF02870">
    <property type="entry name" value="Methyltransf_1N"/>
    <property type="match status" value="1"/>
</dbReference>
<evidence type="ECO:0000313" key="12">
    <source>
        <dbReference type="EMBL" id="HJF33721.1"/>
    </source>
</evidence>
<feature type="domain" description="Methylguanine DNA methyltransferase ribonuclease-like" evidence="11">
    <location>
        <begin position="9"/>
        <end position="69"/>
    </location>
</feature>
<keyword evidence="6 9" id="KW-0227">DNA damage</keyword>
<evidence type="ECO:0000256" key="8">
    <source>
        <dbReference type="ARBA" id="ARBA00049348"/>
    </source>
</evidence>
<dbReference type="AlphaFoldDB" id="A0A921G4X7"/>
<dbReference type="SUPFAM" id="SSF53155">
    <property type="entry name" value="Methylated DNA-protein cysteine methyltransferase domain"/>
    <property type="match status" value="1"/>
</dbReference>
<evidence type="ECO:0000259" key="10">
    <source>
        <dbReference type="Pfam" id="PF01035"/>
    </source>
</evidence>
<dbReference type="InterPro" id="IPR008332">
    <property type="entry name" value="MethylG_MeTrfase_N"/>
</dbReference>
<dbReference type="Proteomes" id="UP000698173">
    <property type="component" value="Unassembled WGS sequence"/>
</dbReference>
<comment type="function">
    <text evidence="9">Involved in the cellular defense against the biological effects of O6-methylguanine (O6-MeG) and O4-methylthymine (O4-MeT) in DNA. Repairs the methylated nucleobase in DNA by stoichiometrically transferring the methyl group to a cysteine residue in the enzyme. This is a suicide reaction: the enzyme is irreversibly inactivated.</text>
</comment>
<comment type="miscellaneous">
    <text evidence="9">This enzyme catalyzes only one turnover and therefore is not strictly catalytic. According to one definition, an enzyme is a biocatalyst that acts repeatedly and over many reaction cycles.</text>
</comment>
<reference evidence="12" key="2">
    <citation type="submission" date="2021-09" db="EMBL/GenBank/DDBJ databases">
        <authorList>
            <person name="Gilroy R."/>
        </authorList>
    </citation>
    <scope>NUCLEOTIDE SEQUENCE</scope>
    <source>
        <strain evidence="12">CHK171-7178</strain>
    </source>
</reference>
<dbReference type="InterPro" id="IPR036217">
    <property type="entry name" value="MethylDNA_cys_MeTrfase_DNAb"/>
</dbReference>
<dbReference type="InterPro" id="IPR036631">
    <property type="entry name" value="MGMT_N_sf"/>
</dbReference>
<feature type="active site" description="Nucleophile; methyl group acceptor" evidence="9">
    <location>
        <position position="127"/>
    </location>
</feature>
<dbReference type="Pfam" id="PF01035">
    <property type="entry name" value="DNA_binding_1"/>
    <property type="match status" value="1"/>
</dbReference>
<feature type="domain" description="Methylated-DNA-[protein]-cysteine S-methyltransferase DNA binding" evidence="10">
    <location>
        <begin position="76"/>
        <end position="155"/>
    </location>
</feature>
<sequence>MNRLHKLDYESPIGVIEIIGTDDAICSILFAERDKKINTLQDETPKVLEVCFSQLVDYFKGERHEFTFPYIFDGTDFQQKVWNALIQIPCAETGSYKDIAVSIGHEKAVRAVGTANGKNKLSIVIPCHRIIGSNGKLTGYAGGLWRKEWLLQHERTFYKVLN</sequence>
<keyword evidence="5 9" id="KW-0808">Transferase</keyword>
<evidence type="ECO:0000256" key="6">
    <source>
        <dbReference type="ARBA" id="ARBA00022763"/>
    </source>
</evidence>
<keyword evidence="3 9" id="KW-0963">Cytoplasm</keyword>
<dbReference type="HAMAP" id="MF_00772">
    <property type="entry name" value="OGT"/>
    <property type="match status" value="1"/>
</dbReference>
<dbReference type="GO" id="GO:0032259">
    <property type="term" value="P:methylation"/>
    <property type="evidence" value="ECO:0007669"/>
    <property type="project" value="UniProtKB-KW"/>
</dbReference>
<comment type="caution">
    <text evidence="12">The sequence shown here is derived from an EMBL/GenBank/DDBJ whole genome shotgun (WGS) entry which is preliminary data.</text>
</comment>
<dbReference type="EMBL" id="DYWT01000277">
    <property type="protein sequence ID" value="HJF33721.1"/>
    <property type="molecule type" value="Genomic_DNA"/>
</dbReference>
<evidence type="ECO:0000259" key="11">
    <source>
        <dbReference type="Pfam" id="PF02870"/>
    </source>
</evidence>
<dbReference type="Gene3D" id="1.10.10.10">
    <property type="entry name" value="Winged helix-like DNA-binding domain superfamily/Winged helix DNA-binding domain"/>
    <property type="match status" value="1"/>
</dbReference>
<dbReference type="GO" id="GO:0005737">
    <property type="term" value="C:cytoplasm"/>
    <property type="evidence" value="ECO:0007669"/>
    <property type="project" value="UniProtKB-SubCell"/>
</dbReference>
<comment type="catalytic activity">
    <reaction evidence="8 9">
        <text>a 6-O-methyl-2'-deoxyguanosine in DNA + L-cysteinyl-[protein] = S-methyl-L-cysteinyl-[protein] + a 2'-deoxyguanosine in DNA</text>
        <dbReference type="Rhea" id="RHEA:24000"/>
        <dbReference type="Rhea" id="RHEA-COMP:10131"/>
        <dbReference type="Rhea" id="RHEA-COMP:10132"/>
        <dbReference type="Rhea" id="RHEA-COMP:11367"/>
        <dbReference type="Rhea" id="RHEA-COMP:11368"/>
        <dbReference type="ChEBI" id="CHEBI:29950"/>
        <dbReference type="ChEBI" id="CHEBI:82612"/>
        <dbReference type="ChEBI" id="CHEBI:85445"/>
        <dbReference type="ChEBI" id="CHEBI:85448"/>
        <dbReference type="EC" id="2.1.1.63"/>
    </reaction>
</comment>
<dbReference type="InterPro" id="IPR036388">
    <property type="entry name" value="WH-like_DNA-bd_sf"/>
</dbReference>
<dbReference type="PANTHER" id="PTHR10815:SF13">
    <property type="entry name" value="METHYLATED-DNA--PROTEIN-CYSTEINE METHYLTRANSFERASE"/>
    <property type="match status" value="1"/>
</dbReference>